<evidence type="ECO:0000313" key="1">
    <source>
        <dbReference type="EMBL" id="SMX98317.1"/>
    </source>
</evidence>
<reference evidence="1" key="1">
    <citation type="submission" date="2017-03" db="EMBL/GenBank/DDBJ databases">
        <authorList>
            <person name="Monnet C."/>
        </authorList>
    </citation>
    <scope>NUCLEOTIDE SEQUENCE [LARGE SCALE GENOMIC DNA]</scope>
    <source>
        <strain evidence="1">ATCC 9175</strain>
    </source>
</reference>
<dbReference type="PANTHER" id="PTHR43245:SF55">
    <property type="entry name" value="NAD(P)-BINDING DOMAIN-CONTAINING PROTEIN"/>
    <property type="match status" value="1"/>
</dbReference>
<dbReference type="EMBL" id="FXZB01000032">
    <property type="protein sequence ID" value="SMX98317.1"/>
    <property type="molecule type" value="Genomic_DNA"/>
</dbReference>
<evidence type="ECO:0000313" key="2">
    <source>
        <dbReference type="Proteomes" id="UP000234525"/>
    </source>
</evidence>
<keyword evidence="2" id="KW-1185">Reference proteome</keyword>
<gene>
    <name evidence="1" type="ORF">BAUR9175_03423</name>
</gene>
<accession>A0A2H1KEU7</accession>
<dbReference type="SUPFAM" id="SSF51735">
    <property type="entry name" value="NAD(P)-binding Rossmann-fold domains"/>
    <property type="match status" value="1"/>
</dbReference>
<dbReference type="InterPro" id="IPR050177">
    <property type="entry name" value="Lipid_A_modif_metabolic_enz"/>
</dbReference>
<protein>
    <submittedName>
        <fullName evidence="1">Nucleoside-diphosphate-sugar epimerase</fullName>
    </submittedName>
</protein>
<dbReference type="RefSeq" id="WP_101584661.1">
    <property type="nucleotide sequence ID" value="NZ_BJME01000015.1"/>
</dbReference>
<dbReference type="AlphaFoldDB" id="A0A2H1KEU7"/>
<comment type="caution">
    <text evidence="1">The sequence shown here is derived from an EMBL/GenBank/DDBJ whole genome shotgun (WGS) entry which is preliminary data.</text>
</comment>
<dbReference type="Proteomes" id="UP000234525">
    <property type="component" value="Unassembled WGS sequence"/>
</dbReference>
<dbReference type="PANTHER" id="PTHR43245">
    <property type="entry name" value="BIFUNCTIONAL POLYMYXIN RESISTANCE PROTEIN ARNA"/>
    <property type="match status" value="1"/>
</dbReference>
<dbReference type="Pfam" id="PF01370">
    <property type="entry name" value="Epimerase"/>
    <property type="match status" value="1"/>
</dbReference>
<organism evidence="1 2">
    <name type="scientific">Brevibacterium aurantiacum</name>
    <dbReference type="NCBI Taxonomy" id="273384"/>
    <lineage>
        <taxon>Bacteria</taxon>
        <taxon>Bacillati</taxon>
        <taxon>Actinomycetota</taxon>
        <taxon>Actinomycetes</taxon>
        <taxon>Micrococcales</taxon>
        <taxon>Brevibacteriaceae</taxon>
        <taxon>Brevibacterium</taxon>
    </lineage>
</organism>
<dbReference type="InterPro" id="IPR001509">
    <property type="entry name" value="Epimerase_deHydtase"/>
</dbReference>
<proteinExistence type="predicted"/>
<dbReference type="InterPro" id="IPR036291">
    <property type="entry name" value="NAD(P)-bd_dom_sf"/>
</dbReference>
<dbReference type="Gene3D" id="3.40.50.720">
    <property type="entry name" value="NAD(P)-binding Rossmann-like Domain"/>
    <property type="match status" value="1"/>
</dbReference>
<name>A0A2H1KEU7_BREAU</name>
<sequence>MRVAVIGATGNVGTAVLGVLHETSEITSVVGIARRMPDTSVAPYADCDWKSIDIAAASSESTAVGQLTEALTGVDAVIHLAWLIQPNDDRDLLRRVNVEGTARVAAAVAKAKVPHLVVASSVGAYSADESLDRRDESWPTTGITTSHYSVDKAAQERVLDRFVDDHPEVTVTRLRPALIFGADAASEIQRYFLGSWMPLQLLQSGHLPFLPVPAGLRGVQAVHSSDVARAYVASVLHRCPGAFNICADDVLGAQELADLLGHGRYVELPPRVVRTALGLGHSAKLVAADEGWLDMGLAVPLMDSSRAKLELGWRPQFSAIDAARVLLVGMATGQGAGSVPMRPRNLDQPQAAQSQSKNYSAGNQTTSKSVPDIDIDLLGLYISDHLTGATAGAERIERMAADFTDTPVFAALSELADQIRREHAFIQRLLEQLGLKRRPIAEAIAWTGERLGRLKGNGAVLNRSPMTMVLETELMRSAVIGKLGMWQTLADNAEGLGLETSQFAELSENALHQLSVLDAIHEYARGRAFRSDQDVYDHDSDSSPIKAE</sequence>